<evidence type="ECO:0000313" key="6">
    <source>
        <dbReference type="Proteomes" id="UP000550260"/>
    </source>
</evidence>
<evidence type="ECO:0000313" key="5">
    <source>
        <dbReference type="Proteomes" id="UP000233750"/>
    </source>
</evidence>
<dbReference type="Pfam" id="PF12079">
    <property type="entry name" value="DUF3558"/>
    <property type="match status" value="1"/>
</dbReference>
<feature type="region of interest" description="Disordered" evidence="1">
    <location>
        <begin position="24"/>
        <end position="54"/>
    </location>
</feature>
<organism evidence="4 5">
    <name type="scientific">Amycolatopsis echigonensis</name>
    <dbReference type="NCBI Taxonomy" id="2576905"/>
    <lineage>
        <taxon>Bacteria</taxon>
        <taxon>Bacillati</taxon>
        <taxon>Actinomycetota</taxon>
        <taxon>Actinomycetes</taxon>
        <taxon>Pseudonocardiales</taxon>
        <taxon>Pseudonocardiaceae</taxon>
        <taxon>Amycolatopsis</taxon>
    </lineage>
</organism>
<sequence length="190" mass="19102">MPDMRAYPIALLISAAAVLTACSSGEQKAAAPAPPPASKAPTSSSAPANKASADTCALLPSDDVSQAIKIPGITSKAGPAHDNPGNGGKATSCEYVVEGKTAGALAVTRYEGRQAKPADMIAAIKKAKPGAVDVPGFPDGAVFYTDEQKTATLAAAKVSNGVPVLVNYTGPVKMTKEMMTPLVHTAVAKA</sequence>
<feature type="compositionally biased region" description="Low complexity" evidence="1">
    <location>
        <begin position="39"/>
        <end position="53"/>
    </location>
</feature>
<evidence type="ECO:0000256" key="2">
    <source>
        <dbReference type="SAM" id="SignalP"/>
    </source>
</evidence>
<dbReference type="Proteomes" id="UP000233750">
    <property type="component" value="Unassembled WGS sequence"/>
</dbReference>
<dbReference type="OrthoDB" id="3636728at2"/>
<feature type="signal peptide" evidence="2">
    <location>
        <begin position="1"/>
        <end position="29"/>
    </location>
</feature>
<keyword evidence="2" id="KW-0732">Signal</keyword>
<name>A0A2N3WIX1_9PSEU</name>
<protein>
    <submittedName>
        <fullName evidence="3">DUF3558 family protein</fullName>
    </submittedName>
    <submittedName>
        <fullName evidence="4">Uncharacterized protein DUF3558</fullName>
    </submittedName>
</protein>
<proteinExistence type="predicted"/>
<reference evidence="3 6" key="2">
    <citation type="submission" date="2020-08" db="EMBL/GenBank/DDBJ databases">
        <title>Amycolatopsis echigonensis JCM 21831.</title>
        <authorList>
            <person name="Tedsree N."/>
            <person name="Kuncharoen N."/>
            <person name="Likhitwitayawuid K."/>
            <person name="Tanasupawat S."/>
        </authorList>
    </citation>
    <scope>NUCLEOTIDE SEQUENCE [LARGE SCALE GENOMIC DNA]</scope>
    <source>
        <strain evidence="3 6">JCM 21831</strain>
    </source>
</reference>
<comment type="caution">
    <text evidence="4">The sequence shown here is derived from an EMBL/GenBank/DDBJ whole genome shotgun (WGS) entry which is preliminary data.</text>
</comment>
<evidence type="ECO:0000313" key="4">
    <source>
        <dbReference type="EMBL" id="PKV93811.1"/>
    </source>
</evidence>
<dbReference type="Proteomes" id="UP000550260">
    <property type="component" value="Unassembled WGS sequence"/>
</dbReference>
<reference evidence="4 5" key="1">
    <citation type="submission" date="2017-12" db="EMBL/GenBank/DDBJ databases">
        <title>Sequencing the genomes of 1000 Actinobacteria strains.</title>
        <authorList>
            <person name="Klenk H.-P."/>
        </authorList>
    </citation>
    <scope>NUCLEOTIDE SEQUENCE [LARGE SCALE GENOMIC DNA]</scope>
    <source>
        <strain evidence="4 5">DSM 45165</strain>
    </source>
</reference>
<dbReference type="EMBL" id="JACJHR010000138">
    <property type="protein sequence ID" value="MBB2506050.1"/>
    <property type="molecule type" value="Genomic_DNA"/>
</dbReference>
<dbReference type="EMBL" id="PJMY01000003">
    <property type="protein sequence ID" value="PKV93811.1"/>
    <property type="molecule type" value="Genomic_DNA"/>
</dbReference>
<dbReference type="AlphaFoldDB" id="A0A2N3WIX1"/>
<dbReference type="PROSITE" id="PS51257">
    <property type="entry name" value="PROKAR_LIPOPROTEIN"/>
    <property type="match status" value="1"/>
</dbReference>
<feature type="chain" id="PRO_5044577472" evidence="2">
    <location>
        <begin position="30"/>
        <end position="190"/>
    </location>
</feature>
<accession>A0A2N3WIX1</accession>
<gene>
    <name evidence="4" type="ORF">ATK30_4669</name>
    <name evidence="3" type="ORF">H5411_43945</name>
</gene>
<dbReference type="InterPro" id="IPR024520">
    <property type="entry name" value="DUF3558"/>
</dbReference>
<accession>A0A8E1W8C3</accession>
<keyword evidence="5" id="KW-1185">Reference proteome</keyword>
<evidence type="ECO:0000313" key="3">
    <source>
        <dbReference type="EMBL" id="MBB2506050.1"/>
    </source>
</evidence>
<evidence type="ECO:0000256" key="1">
    <source>
        <dbReference type="SAM" id="MobiDB-lite"/>
    </source>
</evidence>